<name>A0A2K2FJ23_9CLOT</name>
<dbReference type="KEGG" id="cthd:CDO33_06950"/>
<evidence type="ECO:0000313" key="1">
    <source>
        <dbReference type="EMBL" id="PNU00776.1"/>
    </source>
</evidence>
<gene>
    <name evidence="1" type="ORF">CDQ84_04940</name>
</gene>
<proteinExistence type="predicted"/>
<dbReference type="AlphaFoldDB" id="A0A2K2FJ23"/>
<dbReference type="OrthoDB" id="5460858at2"/>
<dbReference type="RefSeq" id="WP_103080610.1">
    <property type="nucleotide sequence ID" value="NZ_CP021850.1"/>
</dbReference>
<keyword evidence="2" id="KW-1185">Reference proteome</keyword>
<dbReference type="Pfam" id="PF20095">
    <property type="entry name" value="DUF6485"/>
    <property type="match status" value="1"/>
</dbReference>
<evidence type="ECO:0000313" key="2">
    <source>
        <dbReference type="Proteomes" id="UP000236151"/>
    </source>
</evidence>
<organism evidence="1 2">
    <name type="scientific">Clostridium thermosuccinogenes</name>
    <dbReference type="NCBI Taxonomy" id="84032"/>
    <lineage>
        <taxon>Bacteria</taxon>
        <taxon>Bacillati</taxon>
        <taxon>Bacillota</taxon>
        <taxon>Clostridia</taxon>
        <taxon>Eubacteriales</taxon>
        <taxon>Clostridiaceae</taxon>
        <taxon>Clostridium</taxon>
    </lineage>
</organism>
<accession>A0A2K2FJ23</accession>
<sequence>MENSKHFCTCTDLSCRLNPHNNSKGCDLCIKKNLKAGEIPSCFFKLVNDDISELKEFTIDSFVDFYLRNKKQ</sequence>
<protein>
    <submittedName>
        <fullName evidence="1">Uncharacterized protein</fullName>
    </submittedName>
</protein>
<dbReference type="Proteomes" id="UP000236151">
    <property type="component" value="Unassembled WGS sequence"/>
</dbReference>
<reference evidence="1 2" key="1">
    <citation type="submission" date="2017-06" db="EMBL/GenBank/DDBJ databases">
        <title>Investigating the central metabolism of Clostridium thermosuccinogenes.</title>
        <authorList>
            <person name="Koendjbiharie J.G."/>
            <person name="van Kranenburg R."/>
        </authorList>
    </citation>
    <scope>NUCLEOTIDE SEQUENCE [LARGE SCALE GENOMIC DNA]</scope>
    <source>
        <strain evidence="1 2">DSM 5806</strain>
    </source>
</reference>
<dbReference type="EMBL" id="NIOJ01000007">
    <property type="protein sequence ID" value="PNU00776.1"/>
    <property type="molecule type" value="Genomic_DNA"/>
</dbReference>
<comment type="caution">
    <text evidence="1">The sequence shown here is derived from an EMBL/GenBank/DDBJ whole genome shotgun (WGS) entry which is preliminary data.</text>
</comment>